<feature type="non-terminal residue" evidence="2">
    <location>
        <position position="275"/>
    </location>
</feature>
<reference evidence="2 3" key="1">
    <citation type="journal article" date="2019" name="Nat. Ecol. Evol.">
        <title>Megaphylogeny resolves global patterns of mushroom evolution.</title>
        <authorList>
            <person name="Varga T."/>
            <person name="Krizsan K."/>
            <person name="Foldi C."/>
            <person name="Dima B."/>
            <person name="Sanchez-Garcia M."/>
            <person name="Sanchez-Ramirez S."/>
            <person name="Szollosi G.J."/>
            <person name="Szarkandi J.G."/>
            <person name="Papp V."/>
            <person name="Albert L."/>
            <person name="Andreopoulos W."/>
            <person name="Angelini C."/>
            <person name="Antonin V."/>
            <person name="Barry K.W."/>
            <person name="Bougher N.L."/>
            <person name="Buchanan P."/>
            <person name="Buyck B."/>
            <person name="Bense V."/>
            <person name="Catcheside P."/>
            <person name="Chovatia M."/>
            <person name="Cooper J."/>
            <person name="Damon W."/>
            <person name="Desjardin D."/>
            <person name="Finy P."/>
            <person name="Geml J."/>
            <person name="Haridas S."/>
            <person name="Hughes K."/>
            <person name="Justo A."/>
            <person name="Karasinski D."/>
            <person name="Kautmanova I."/>
            <person name="Kiss B."/>
            <person name="Kocsube S."/>
            <person name="Kotiranta H."/>
            <person name="LaButti K.M."/>
            <person name="Lechner B.E."/>
            <person name="Liimatainen K."/>
            <person name="Lipzen A."/>
            <person name="Lukacs Z."/>
            <person name="Mihaltcheva S."/>
            <person name="Morgado L.N."/>
            <person name="Niskanen T."/>
            <person name="Noordeloos M.E."/>
            <person name="Ohm R.A."/>
            <person name="Ortiz-Santana B."/>
            <person name="Ovrebo C."/>
            <person name="Racz N."/>
            <person name="Riley R."/>
            <person name="Savchenko A."/>
            <person name="Shiryaev A."/>
            <person name="Soop K."/>
            <person name="Spirin V."/>
            <person name="Szebenyi C."/>
            <person name="Tomsovsky M."/>
            <person name="Tulloss R.E."/>
            <person name="Uehling J."/>
            <person name="Grigoriev I.V."/>
            <person name="Vagvolgyi C."/>
            <person name="Papp T."/>
            <person name="Martin F.M."/>
            <person name="Miettinen O."/>
            <person name="Hibbett D.S."/>
            <person name="Nagy L.G."/>
        </authorList>
    </citation>
    <scope>NUCLEOTIDE SEQUENCE [LARGE SCALE GENOMIC DNA]</scope>
    <source>
        <strain evidence="2 3">OMC1185</strain>
    </source>
</reference>
<dbReference type="AlphaFoldDB" id="A0A5C3N2W2"/>
<keyword evidence="3" id="KW-1185">Reference proteome</keyword>
<organism evidence="2 3">
    <name type="scientific">Heliocybe sulcata</name>
    <dbReference type="NCBI Taxonomy" id="5364"/>
    <lineage>
        <taxon>Eukaryota</taxon>
        <taxon>Fungi</taxon>
        <taxon>Dikarya</taxon>
        <taxon>Basidiomycota</taxon>
        <taxon>Agaricomycotina</taxon>
        <taxon>Agaricomycetes</taxon>
        <taxon>Gloeophyllales</taxon>
        <taxon>Gloeophyllaceae</taxon>
        <taxon>Heliocybe</taxon>
    </lineage>
</organism>
<gene>
    <name evidence="2" type="ORF">OE88DRAFT_1603962</name>
</gene>
<feature type="non-terminal residue" evidence="2">
    <location>
        <position position="1"/>
    </location>
</feature>
<evidence type="ECO:0000313" key="3">
    <source>
        <dbReference type="Proteomes" id="UP000305948"/>
    </source>
</evidence>
<feature type="compositionally biased region" description="Basic and acidic residues" evidence="1">
    <location>
        <begin position="266"/>
        <end position="275"/>
    </location>
</feature>
<evidence type="ECO:0000313" key="2">
    <source>
        <dbReference type="EMBL" id="TFK48101.1"/>
    </source>
</evidence>
<dbReference type="Proteomes" id="UP000305948">
    <property type="component" value="Unassembled WGS sequence"/>
</dbReference>
<accession>A0A5C3N2W2</accession>
<evidence type="ECO:0000256" key="1">
    <source>
        <dbReference type="SAM" id="MobiDB-lite"/>
    </source>
</evidence>
<proteinExistence type="predicted"/>
<feature type="region of interest" description="Disordered" evidence="1">
    <location>
        <begin position="256"/>
        <end position="275"/>
    </location>
</feature>
<dbReference type="OrthoDB" id="2750929at2759"/>
<sequence length="275" mass="30375">PLRTLDPKNLSSEDFVVLHGQVMVVKPVHDLSLPLLHLTYYQQTGYKCDFPKGTQGFFYWHSEPGAPELMAQVRFRITESEDQATFSSGRDLCLPTGVPWSIPLLTMAPQKSYELLQSILLSEGLVTQALLKRAANATTTPRRKGAGPGLHSNFVGRFGEPFGVSLQAEAVKVWITDDSTALSVGIQTPFRLYHSHRPPYEGERRCRRNANARSLPSDPPTGFALVQFERSTLPEHAGSRTVVLRIAKLIGLRKVDIGPPPPGAPEPKEGELVMQ</sequence>
<name>A0A5C3N2W2_9AGAM</name>
<protein>
    <submittedName>
        <fullName evidence="2">Uncharacterized protein</fullName>
    </submittedName>
</protein>
<dbReference type="EMBL" id="ML213521">
    <property type="protein sequence ID" value="TFK48101.1"/>
    <property type="molecule type" value="Genomic_DNA"/>
</dbReference>